<dbReference type="Proteomes" id="UP000824533">
    <property type="component" value="Linkage Group LG24"/>
</dbReference>
<comment type="caution">
    <text evidence="1">The sequence shown here is derived from an EMBL/GenBank/DDBJ whole genome shotgun (WGS) entry which is preliminary data.</text>
</comment>
<protein>
    <submittedName>
        <fullName evidence="1">Uncharacterized protein</fullName>
    </submittedName>
</protein>
<proteinExistence type="predicted"/>
<accession>A0ACC1CIH0</accession>
<reference evidence="1 2" key="1">
    <citation type="journal article" date="2021" name="Front. Genet.">
        <title>Chromosome-Level Genome Assembly Reveals Significant Gene Expansion in the Toll and IMD Signaling Pathways of Dendrolimus kikuchii.</title>
        <authorList>
            <person name="Zhou J."/>
            <person name="Wu P."/>
            <person name="Xiong Z."/>
            <person name="Liu N."/>
            <person name="Zhao N."/>
            <person name="Ji M."/>
            <person name="Qiu Y."/>
            <person name="Yang B."/>
        </authorList>
    </citation>
    <scope>NUCLEOTIDE SEQUENCE [LARGE SCALE GENOMIC DNA]</scope>
    <source>
        <strain evidence="1">Ann1</strain>
    </source>
</reference>
<dbReference type="EMBL" id="CM034410">
    <property type="protein sequence ID" value="KAJ0171374.1"/>
    <property type="molecule type" value="Genomic_DNA"/>
</dbReference>
<keyword evidence="2" id="KW-1185">Reference proteome</keyword>
<gene>
    <name evidence="1" type="ORF">K1T71_012924</name>
</gene>
<sequence>MDSLEKKRKGQWTKNQLRVATDAVKNKTMSQRMSADHFSIPRRTLRSDKKLRAEEGEDIDNENVSGEE</sequence>
<evidence type="ECO:0000313" key="2">
    <source>
        <dbReference type="Proteomes" id="UP000824533"/>
    </source>
</evidence>
<evidence type="ECO:0000313" key="1">
    <source>
        <dbReference type="EMBL" id="KAJ0171374.1"/>
    </source>
</evidence>
<name>A0ACC1CIH0_9NEOP</name>
<organism evidence="1 2">
    <name type="scientific">Dendrolimus kikuchii</name>
    <dbReference type="NCBI Taxonomy" id="765133"/>
    <lineage>
        <taxon>Eukaryota</taxon>
        <taxon>Metazoa</taxon>
        <taxon>Ecdysozoa</taxon>
        <taxon>Arthropoda</taxon>
        <taxon>Hexapoda</taxon>
        <taxon>Insecta</taxon>
        <taxon>Pterygota</taxon>
        <taxon>Neoptera</taxon>
        <taxon>Endopterygota</taxon>
        <taxon>Lepidoptera</taxon>
        <taxon>Glossata</taxon>
        <taxon>Ditrysia</taxon>
        <taxon>Bombycoidea</taxon>
        <taxon>Lasiocampidae</taxon>
        <taxon>Dendrolimus</taxon>
    </lineage>
</organism>